<evidence type="ECO:0000313" key="5">
    <source>
        <dbReference type="Proteomes" id="UP000198862"/>
    </source>
</evidence>
<dbReference type="PANTHER" id="PTHR21666:SF270">
    <property type="entry name" value="MUREIN HYDROLASE ACTIVATOR ENVC"/>
    <property type="match status" value="1"/>
</dbReference>
<dbReference type="FunFam" id="2.70.70.10:FF:000003">
    <property type="entry name" value="Murein hydrolase activator EnvC"/>
    <property type="match status" value="1"/>
</dbReference>
<organism evidence="4 5">
    <name type="scientific">Pseudoalteromonas denitrificans DSM 6059</name>
    <dbReference type="NCBI Taxonomy" id="1123010"/>
    <lineage>
        <taxon>Bacteria</taxon>
        <taxon>Pseudomonadati</taxon>
        <taxon>Pseudomonadota</taxon>
        <taxon>Gammaproteobacteria</taxon>
        <taxon>Alteromonadales</taxon>
        <taxon>Pseudoalteromonadaceae</taxon>
        <taxon>Pseudoalteromonas</taxon>
    </lineage>
</organism>
<keyword evidence="5" id="KW-1185">Reference proteome</keyword>
<dbReference type="CDD" id="cd12797">
    <property type="entry name" value="M23_peptidase"/>
    <property type="match status" value="1"/>
</dbReference>
<dbReference type="SUPFAM" id="SSF51261">
    <property type="entry name" value="Duplicated hybrid motif"/>
    <property type="match status" value="1"/>
</dbReference>
<feature type="chain" id="PRO_5011767149" evidence="2">
    <location>
        <begin position="25"/>
        <end position="378"/>
    </location>
</feature>
<keyword evidence="1" id="KW-0175">Coiled coil</keyword>
<dbReference type="InterPro" id="IPR011055">
    <property type="entry name" value="Dup_hybrid_motif"/>
</dbReference>
<accession>A0A1I1P694</accession>
<gene>
    <name evidence="4" type="ORF">SAMN02745724_03232</name>
</gene>
<dbReference type="EMBL" id="FOLO01000028">
    <property type="protein sequence ID" value="SFD02513.1"/>
    <property type="molecule type" value="Genomic_DNA"/>
</dbReference>
<dbReference type="Gene3D" id="6.10.250.3150">
    <property type="match status" value="1"/>
</dbReference>
<dbReference type="Gene3D" id="2.70.70.10">
    <property type="entry name" value="Glucose Permease (Domain IIA)"/>
    <property type="match status" value="1"/>
</dbReference>
<dbReference type="InterPro" id="IPR050570">
    <property type="entry name" value="Cell_wall_metabolism_enzyme"/>
</dbReference>
<dbReference type="InterPro" id="IPR016047">
    <property type="entry name" value="M23ase_b-sheet_dom"/>
</dbReference>
<evidence type="ECO:0000256" key="2">
    <source>
        <dbReference type="SAM" id="SignalP"/>
    </source>
</evidence>
<proteinExistence type="predicted"/>
<dbReference type="AlphaFoldDB" id="A0A1I1P694"/>
<evidence type="ECO:0000256" key="1">
    <source>
        <dbReference type="SAM" id="Coils"/>
    </source>
</evidence>
<keyword evidence="4" id="KW-0378">Hydrolase</keyword>
<keyword evidence="2" id="KW-0732">Signal</keyword>
<protein>
    <submittedName>
        <fullName evidence="4">Septal ring factor EnvC, activator of murein hydrolases AmiA and AmiB</fullName>
    </submittedName>
</protein>
<feature type="coiled-coil region" evidence="1">
    <location>
        <begin position="30"/>
        <end position="109"/>
    </location>
</feature>
<dbReference type="PANTHER" id="PTHR21666">
    <property type="entry name" value="PEPTIDASE-RELATED"/>
    <property type="match status" value="1"/>
</dbReference>
<dbReference type="GO" id="GO:0004222">
    <property type="term" value="F:metalloendopeptidase activity"/>
    <property type="evidence" value="ECO:0007669"/>
    <property type="project" value="TreeGrafter"/>
</dbReference>
<dbReference type="STRING" id="1123010.SAMN02745724_03232"/>
<dbReference type="Proteomes" id="UP000198862">
    <property type="component" value="Unassembled WGS sequence"/>
</dbReference>
<reference evidence="4 5" key="1">
    <citation type="submission" date="2016-10" db="EMBL/GenBank/DDBJ databases">
        <authorList>
            <person name="de Groot N.N."/>
        </authorList>
    </citation>
    <scope>NUCLEOTIDE SEQUENCE [LARGE SCALE GENOMIC DNA]</scope>
    <source>
        <strain evidence="4 5">DSM 6059</strain>
    </source>
</reference>
<dbReference type="Pfam" id="PF01551">
    <property type="entry name" value="Peptidase_M23"/>
    <property type="match status" value="1"/>
</dbReference>
<feature type="domain" description="M23ase beta-sheet core" evidence="3">
    <location>
        <begin position="278"/>
        <end position="371"/>
    </location>
</feature>
<dbReference type="RefSeq" id="WP_091986566.1">
    <property type="nucleotide sequence ID" value="NZ_FOLO01000028.1"/>
</dbReference>
<feature type="signal peptide" evidence="2">
    <location>
        <begin position="1"/>
        <end position="24"/>
    </location>
</feature>
<dbReference type="OrthoDB" id="9784703at2"/>
<evidence type="ECO:0000313" key="4">
    <source>
        <dbReference type="EMBL" id="SFD02513.1"/>
    </source>
</evidence>
<name>A0A1I1P694_9GAMM</name>
<evidence type="ECO:0000259" key="3">
    <source>
        <dbReference type="Pfam" id="PF01551"/>
    </source>
</evidence>
<sequence length="378" mass="43320">MLIIKQLLVLAVCLTFVALTPANATEKQTKQDLTQIQKTLENSVNQMNSQQKKIKGIENKLKKSELEIANNSKSLNELDFSIELNRSEQHQLNKKIKELKLNKSQQQKALSSQLKSAYMTGSHDYSKLLLNQEDIATFERTLTYYSYLNKARLTQLEQLKITLQQLATKQDELAKVQIKLTYLLETQKKKQELLMLAQKQRKDNLNLLKKQFSNTITSVEYLKKNEQLLIETLKTLQQQVKQQLTFSGLKSTKGKLNWPSRGRLKHRFGQRKYGRLKWKGVLINAKEGASVTTIHNGRVIFADWLKGFGWVIVIDHGEGFMSLYGHNQALLKNVGEQVSQGELIALVGQSGGQDNPGLYFEIRHKGQAINPIKWCKRI</sequence>